<feature type="transmembrane region" description="Helical" evidence="1">
    <location>
        <begin position="155"/>
        <end position="177"/>
    </location>
</feature>
<organism evidence="2 3">
    <name type="scientific">Brassica napus</name>
    <name type="common">Rape</name>
    <dbReference type="NCBI Taxonomy" id="3708"/>
    <lineage>
        <taxon>Eukaryota</taxon>
        <taxon>Viridiplantae</taxon>
        <taxon>Streptophyta</taxon>
        <taxon>Embryophyta</taxon>
        <taxon>Tracheophyta</taxon>
        <taxon>Spermatophyta</taxon>
        <taxon>Magnoliopsida</taxon>
        <taxon>eudicotyledons</taxon>
        <taxon>Gunneridae</taxon>
        <taxon>Pentapetalae</taxon>
        <taxon>rosids</taxon>
        <taxon>malvids</taxon>
        <taxon>Brassicales</taxon>
        <taxon>Brassicaceae</taxon>
        <taxon>Brassiceae</taxon>
        <taxon>Brassica</taxon>
    </lineage>
</organism>
<keyword evidence="1" id="KW-0812">Transmembrane</keyword>
<protein>
    <recommendedName>
        <fullName evidence="4">Ion transport domain-containing protein</fullName>
    </recommendedName>
</protein>
<comment type="caution">
    <text evidence="2">The sequence shown here is derived from an EMBL/GenBank/DDBJ whole genome shotgun (WGS) entry which is preliminary data.</text>
</comment>
<keyword evidence="1" id="KW-0472">Membrane</keyword>
<keyword evidence="1" id="KW-1133">Transmembrane helix</keyword>
<name>A0ABQ7XRE1_BRANA</name>
<proteinExistence type="predicted"/>
<evidence type="ECO:0000313" key="2">
    <source>
        <dbReference type="EMBL" id="KAH0858459.1"/>
    </source>
</evidence>
<evidence type="ECO:0000256" key="1">
    <source>
        <dbReference type="SAM" id="Phobius"/>
    </source>
</evidence>
<keyword evidence="3" id="KW-1185">Reference proteome</keyword>
<dbReference type="EMBL" id="JAGKQM010000019">
    <property type="protein sequence ID" value="KAH0858459.1"/>
    <property type="molecule type" value="Genomic_DNA"/>
</dbReference>
<reference evidence="2 3" key="1">
    <citation type="submission" date="2021-05" db="EMBL/GenBank/DDBJ databases">
        <title>Genome Assembly of Synthetic Allotetraploid Brassica napus Reveals Homoeologous Exchanges between Subgenomes.</title>
        <authorList>
            <person name="Davis J.T."/>
        </authorList>
    </citation>
    <scope>NUCLEOTIDE SEQUENCE [LARGE SCALE GENOMIC DNA]</scope>
    <source>
        <strain evidence="3">cv. Da-Ae</strain>
        <tissue evidence="2">Seedling</tissue>
    </source>
</reference>
<dbReference type="Proteomes" id="UP000824890">
    <property type="component" value="Unassembled WGS sequence"/>
</dbReference>
<gene>
    <name evidence="2" type="ORF">HID58_086720</name>
</gene>
<sequence>MKSLKLENTHNVVISKCIQSDTSWFRFESIILPRAARRASSHAQLVDLVETDVYAQGLLDKLSNSQEDETDQGECNKQKMSALDVKHKMRRMLISLKRFGCGEEIIKASAMMFVKVNANNISMLVANESWQKTNESRQETNFSKNWCIENDVTVFYGYIILSILLFINVVIGSFLEWKMQKNILQKLERLWRNFILVSSKQSDIASIKRCITEGVTSFHRS</sequence>
<evidence type="ECO:0008006" key="4">
    <source>
        <dbReference type="Google" id="ProtNLM"/>
    </source>
</evidence>
<accession>A0ABQ7XRE1</accession>
<evidence type="ECO:0000313" key="3">
    <source>
        <dbReference type="Proteomes" id="UP000824890"/>
    </source>
</evidence>